<dbReference type="GO" id="GO:0000166">
    <property type="term" value="F:nucleotide binding"/>
    <property type="evidence" value="ECO:0007669"/>
    <property type="project" value="UniProtKB-KW"/>
</dbReference>
<evidence type="ECO:0000256" key="3">
    <source>
        <dbReference type="ARBA" id="ARBA00022821"/>
    </source>
</evidence>
<keyword evidence="6" id="KW-1185">Reference proteome</keyword>
<gene>
    <name evidence="5" type="ORF">MIMGU_mgv11b015196mg</name>
</gene>
<dbReference type="Pfam" id="PF18052">
    <property type="entry name" value="Rx_N"/>
    <property type="match status" value="1"/>
</dbReference>
<dbReference type="GO" id="GO:0006952">
    <property type="term" value="P:defense response"/>
    <property type="evidence" value="ECO:0007669"/>
    <property type="project" value="UniProtKB-KW"/>
</dbReference>
<keyword evidence="1" id="KW-0677">Repeat</keyword>
<protein>
    <recommendedName>
        <fullName evidence="4">Disease resistance N-terminal domain-containing protein</fullName>
    </recommendedName>
</protein>
<organism evidence="5 6">
    <name type="scientific">Erythranthe guttata</name>
    <name type="common">Yellow monkey flower</name>
    <name type="synonym">Mimulus guttatus</name>
    <dbReference type="NCBI Taxonomy" id="4155"/>
    <lineage>
        <taxon>Eukaryota</taxon>
        <taxon>Viridiplantae</taxon>
        <taxon>Streptophyta</taxon>
        <taxon>Embryophyta</taxon>
        <taxon>Tracheophyta</taxon>
        <taxon>Spermatophyta</taxon>
        <taxon>Magnoliopsida</taxon>
        <taxon>eudicotyledons</taxon>
        <taxon>Gunneridae</taxon>
        <taxon>Pentapetalae</taxon>
        <taxon>asterids</taxon>
        <taxon>lamiids</taxon>
        <taxon>Lamiales</taxon>
        <taxon>Phrymaceae</taxon>
        <taxon>Erythranthe</taxon>
    </lineage>
</organism>
<keyword evidence="3" id="KW-0611">Plant defense</keyword>
<name>A0A022QW56_ERYGU</name>
<sequence>MADAIVSVVLERIAALVEEKIRDEVNLVRGVKKEVLKLSIDLNTVRNVLEDAEKKGYKEKSIKDWLTRLENTTYEMDDVLDEWNYSILKFQIEQSSNGVAAADADADVVPPKCTKVSVRRGIALKIKQVKERLDLILAEKDRFHFNEITSQPSDRESWRGQTTSIVDKEEVYGRDLEREAS</sequence>
<proteinExistence type="predicted"/>
<keyword evidence="2" id="KW-0547">Nucleotide-binding</keyword>
<dbReference type="STRING" id="4155.A0A022QW56"/>
<dbReference type="EMBL" id="KI630890">
    <property type="protein sequence ID" value="EYU31814.1"/>
    <property type="molecule type" value="Genomic_DNA"/>
</dbReference>
<dbReference type="InterPro" id="IPR041118">
    <property type="entry name" value="Rx_N"/>
</dbReference>
<dbReference type="AlphaFoldDB" id="A0A022QW56"/>
<evidence type="ECO:0000259" key="4">
    <source>
        <dbReference type="Pfam" id="PF18052"/>
    </source>
</evidence>
<feature type="domain" description="Disease resistance N-terminal" evidence="4">
    <location>
        <begin position="5"/>
        <end position="91"/>
    </location>
</feature>
<feature type="non-terminal residue" evidence="5">
    <location>
        <position position="181"/>
    </location>
</feature>
<evidence type="ECO:0000256" key="2">
    <source>
        <dbReference type="ARBA" id="ARBA00022741"/>
    </source>
</evidence>
<dbReference type="PANTHER" id="PTHR19338:SF37">
    <property type="entry name" value="DISEASE RESISTANCE PROTEIN RGA4"/>
    <property type="match status" value="1"/>
</dbReference>
<dbReference type="Gene3D" id="1.20.5.4130">
    <property type="match status" value="1"/>
</dbReference>
<dbReference type="PANTHER" id="PTHR19338">
    <property type="entry name" value="TRANSLOCASE OF INNER MITOCHONDRIAL MEMBRANE 13 HOMOLOG"/>
    <property type="match status" value="1"/>
</dbReference>
<accession>A0A022QW56</accession>
<evidence type="ECO:0000313" key="5">
    <source>
        <dbReference type="EMBL" id="EYU31814.1"/>
    </source>
</evidence>
<reference evidence="5 6" key="1">
    <citation type="journal article" date="2013" name="Proc. Natl. Acad. Sci. U.S.A.">
        <title>Fine-scale variation in meiotic recombination in Mimulus inferred from population shotgun sequencing.</title>
        <authorList>
            <person name="Hellsten U."/>
            <person name="Wright K.M."/>
            <person name="Jenkins J."/>
            <person name="Shu S."/>
            <person name="Yuan Y."/>
            <person name="Wessler S.R."/>
            <person name="Schmutz J."/>
            <person name="Willis J.H."/>
            <person name="Rokhsar D.S."/>
        </authorList>
    </citation>
    <scope>NUCLEOTIDE SEQUENCE [LARGE SCALE GENOMIC DNA]</scope>
    <source>
        <strain evidence="6">cv. DUN x IM62</strain>
    </source>
</reference>
<evidence type="ECO:0000313" key="6">
    <source>
        <dbReference type="Proteomes" id="UP000030748"/>
    </source>
</evidence>
<dbReference type="Proteomes" id="UP000030748">
    <property type="component" value="Unassembled WGS sequence"/>
</dbReference>
<dbReference type="eggNOG" id="KOG4658">
    <property type="taxonomic scope" value="Eukaryota"/>
</dbReference>
<evidence type="ECO:0000256" key="1">
    <source>
        <dbReference type="ARBA" id="ARBA00022737"/>
    </source>
</evidence>